<dbReference type="EC" id="2.7.7.87" evidence="5"/>
<dbReference type="NCBIfam" id="TIGR00057">
    <property type="entry name" value="L-threonylcarbamoyladenylate synthase"/>
    <property type="match status" value="1"/>
</dbReference>
<dbReference type="GO" id="GO:0061710">
    <property type="term" value="F:L-threonylcarbamoyladenylate synthase"/>
    <property type="evidence" value="ECO:0007669"/>
    <property type="project" value="UniProtKB-EC"/>
</dbReference>
<evidence type="ECO:0000256" key="11">
    <source>
        <dbReference type="ARBA" id="ARBA00023128"/>
    </source>
</evidence>
<dbReference type="AlphaFoldDB" id="A0A6S7FWU3"/>
<reference evidence="16" key="1">
    <citation type="submission" date="2020-04" db="EMBL/GenBank/DDBJ databases">
        <authorList>
            <person name="Alioto T."/>
            <person name="Alioto T."/>
            <person name="Gomez Garrido J."/>
        </authorList>
    </citation>
    <scope>NUCLEOTIDE SEQUENCE</scope>
    <source>
        <strain evidence="16">A484AB</strain>
    </source>
</reference>
<comment type="function">
    <text evidence="14">Cytoplasmic and mitochondrial threonylcarbamoyl-AMP synthase required for the formation of a threonylcarbamoyl group on adenosine at position 37 (t(6)A37) in tRNAs that read codons beginning with adenine. Catalyzes the conversion of L-threonine, HCO(3)(-)/CO(2) and ATP to give threonylcarbamoyl-AMP (TC-AMP) as the acyladenylate intermediate, with the release of diphosphate. Participates in t(6)A37 formation in cytoplasmic and mitochondrial tRNAs. May regulate the activity of some transporters.</text>
</comment>
<keyword evidence="9" id="KW-0808">Transferase</keyword>
<evidence type="ECO:0000256" key="10">
    <source>
        <dbReference type="ARBA" id="ARBA00022946"/>
    </source>
</evidence>
<evidence type="ECO:0000313" key="16">
    <source>
        <dbReference type="EMBL" id="CAB3980789.1"/>
    </source>
</evidence>
<protein>
    <recommendedName>
        <fullName evidence="6">Threonylcarbamoyl-AMP synthase</fullName>
        <ecNumber evidence="5">2.7.7.87</ecNumber>
    </recommendedName>
</protein>
<dbReference type="OrthoDB" id="3648309at2759"/>
<evidence type="ECO:0000256" key="9">
    <source>
        <dbReference type="ARBA" id="ARBA00022679"/>
    </source>
</evidence>
<evidence type="ECO:0000256" key="12">
    <source>
        <dbReference type="ARBA" id="ARBA00023136"/>
    </source>
</evidence>
<dbReference type="InterPro" id="IPR006070">
    <property type="entry name" value="Sua5-like_dom"/>
</dbReference>
<sequence>MKNFTNFGKKNAGKAKNMAKIVTLPTGLNGGNCDLQECVSMAAAVLKEGKVIALPTDTVYGIAALAQSTDAVQKLYEIKGRHFEKPIAISVGNIQDVHKWGKTTLDEDILSQLLPGAVTLVFERQPELNTELNPYTSLVGIRIPDYEFIRQLAIHCDSPLALTSANKSATKSSLDIKEFQDLWEHLAVVFDGGTLGDTEECRKGSTVVNLATPGTYKIIRDGSALLKTSNTLHKFNLKESQS</sequence>
<comment type="subunit">
    <text evidence="15">Interacts with RSC1A1.</text>
</comment>
<keyword evidence="7" id="KW-1003">Cell membrane</keyword>
<evidence type="ECO:0000256" key="6">
    <source>
        <dbReference type="ARBA" id="ARBA00015492"/>
    </source>
</evidence>
<keyword evidence="8" id="KW-0963">Cytoplasm</keyword>
<evidence type="ECO:0000256" key="5">
    <source>
        <dbReference type="ARBA" id="ARBA00012584"/>
    </source>
</evidence>
<dbReference type="PANTHER" id="PTHR17490">
    <property type="entry name" value="SUA5"/>
    <property type="match status" value="1"/>
</dbReference>
<evidence type="ECO:0000256" key="2">
    <source>
        <dbReference type="ARBA" id="ARBA00004202"/>
    </source>
</evidence>
<evidence type="ECO:0000313" key="17">
    <source>
        <dbReference type="Proteomes" id="UP001152795"/>
    </source>
</evidence>
<gene>
    <name evidence="16" type="ORF">PACLA_8A031347</name>
</gene>
<dbReference type="Proteomes" id="UP001152795">
    <property type="component" value="Unassembled WGS sequence"/>
</dbReference>
<dbReference type="PROSITE" id="PS51163">
    <property type="entry name" value="YRDC"/>
    <property type="match status" value="1"/>
</dbReference>
<proteinExistence type="inferred from homology"/>
<evidence type="ECO:0000256" key="14">
    <source>
        <dbReference type="ARBA" id="ARBA00058524"/>
    </source>
</evidence>
<dbReference type="GO" id="GO:0005739">
    <property type="term" value="C:mitochondrion"/>
    <property type="evidence" value="ECO:0007669"/>
    <property type="project" value="UniProtKB-SubCell"/>
</dbReference>
<evidence type="ECO:0000256" key="13">
    <source>
        <dbReference type="ARBA" id="ARBA00048366"/>
    </source>
</evidence>
<evidence type="ECO:0000256" key="7">
    <source>
        <dbReference type="ARBA" id="ARBA00022475"/>
    </source>
</evidence>
<evidence type="ECO:0000256" key="3">
    <source>
        <dbReference type="ARBA" id="ARBA00004496"/>
    </source>
</evidence>
<comment type="subcellular location">
    <subcellularLocation>
        <location evidence="2">Cell membrane</location>
        <topology evidence="2">Peripheral membrane protein</topology>
    </subcellularLocation>
    <subcellularLocation>
        <location evidence="3">Cytoplasm</location>
    </subcellularLocation>
    <subcellularLocation>
        <location evidence="1">Mitochondrion</location>
    </subcellularLocation>
</comment>
<dbReference type="GO" id="GO:0000049">
    <property type="term" value="F:tRNA binding"/>
    <property type="evidence" value="ECO:0007669"/>
    <property type="project" value="TreeGrafter"/>
</dbReference>
<organism evidence="16 17">
    <name type="scientific">Paramuricea clavata</name>
    <name type="common">Red gorgonian</name>
    <name type="synonym">Violescent sea-whip</name>
    <dbReference type="NCBI Taxonomy" id="317549"/>
    <lineage>
        <taxon>Eukaryota</taxon>
        <taxon>Metazoa</taxon>
        <taxon>Cnidaria</taxon>
        <taxon>Anthozoa</taxon>
        <taxon>Octocorallia</taxon>
        <taxon>Malacalcyonacea</taxon>
        <taxon>Plexauridae</taxon>
        <taxon>Paramuricea</taxon>
    </lineage>
</organism>
<dbReference type="InterPro" id="IPR017945">
    <property type="entry name" value="DHBP_synth_RibB-like_a/b_dom"/>
</dbReference>
<comment type="caution">
    <text evidence="16">The sequence shown here is derived from an EMBL/GenBank/DDBJ whole genome shotgun (WGS) entry which is preliminary data.</text>
</comment>
<evidence type="ECO:0000256" key="1">
    <source>
        <dbReference type="ARBA" id="ARBA00004173"/>
    </source>
</evidence>
<dbReference type="EMBL" id="CACRXK020000324">
    <property type="protein sequence ID" value="CAB3980789.1"/>
    <property type="molecule type" value="Genomic_DNA"/>
</dbReference>
<accession>A0A6S7FWU3</accession>
<name>A0A6S7FWU3_PARCT</name>
<dbReference type="Gene3D" id="3.90.870.10">
    <property type="entry name" value="DHBP synthase"/>
    <property type="match status" value="1"/>
</dbReference>
<dbReference type="InterPro" id="IPR050156">
    <property type="entry name" value="TC-AMP_synthase_SUA5"/>
</dbReference>
<dbReference type="PANTHER" id="PTHR17490:SF10">
    <property type="entry name" value="THREONYLCARBAMOYL-AMP SYNTHASE"/>
    <property type="match status" value="1"/>
</dbReference>
<evidence type="ECO:0000256" key="4">
    <source>
        <dbReference type="ARBA" id="ARBA00007663"/>
    </source>
</evidence>
<dbReference type="GO" id="GO:0003725">
    <property type="term" value="F:double-stranded RNA binding"/>
    <property type="evidence" value="ECO:0007669"/>
    <property type="project" value="InterPro"/>
</dbReference>
<dbReference type="GO" id="GO:0005886">
    <property type="term" value="C:plasma membrane"/>
    <property type="evidence" value="ECO:0007669"/>
    <property type="project" value="UniProtKB-SubCell"/>
</dbReference>
<dbReference type="SUPFAM" id="SSF55821">
    <property type="entry name" value="YrdC/RibB"/>
    <property type="match status" value="1"/>
</dbReference>
<evidence type="ECO:0000256" key="15">
    <source>
        <dbReference type="ARBA" id="ARBA00063146"/>
    </source>
</evidence>
<comment type="similarity">
    <text evidence="4">Belongs to the SUA5 family.</text>
</comment>
<dbReference type="GO" id="GO:0006450">
    <property type="term" value="P:regulation of translational fidelity"/>
    <property type="evidence" value="ECO:0007669"/>
    <property type="project" value="TreeGrafter"/>
</dbReference>
<evidence type="ECO:0000256" key="8">
    <source>
        <dbReference type="ARBA" id="ARBA00022490"/>
    </source>
</evidence>
<dbReference type="FunFam" id="3.90.870.10:FF:000007">
    <property type="entry name" value="YrdC N6-threonylcarbamoyltransferase domain containing"/>
    <property type="match status" value="1"/>
</dbReference>
<keyword evidence="12" id="KW-0472">Membrane</keyword>
<keyword evidence="10" id="KW-0809">Transit peptide</keyword>
<keyword evidence="11" id="KW-0496">Mitochondrion</keyword>
<dbReference type="Pfam" id="PF01300">
    <property type="entry name" value="Sua5_yciO_yrdC"/>
    <property type="match status" value="1"/>
</dbReference>
<keyword evidence="17" id="KW-1185">Reference proteome</keyword>
<comment type="catalytic activity">
    <reaction evidence="13">
        <text>L-threonine + hydrogencarbonate + ATP = L-threonylcarbamoyladenylate + diphosphate + H2O</text>
        <dbReference type="Rhea" id="RHEA:36407"/>
        <dbReference type="ChEBI" id="CHEBI:15377"/>
        <dbReference type="ChEBI" id="CHEBI:17544"/>
        <dbReference type="ChEBI" id="CHEBI:30616"/>
        <dbReference type="ChEBI" id="CHEBI:33019"/>
        <dbReference type="ChEBI" id="CHEBI:57926"/>
        <dbReference type="ChEBI" id="CHEBI:73682"/>
        <dbReference type="EC" id="2.7.7.87"/>
    </reaction>
</comment>